<evidence type="ECO:0000256" key="2">
    <source>
        <dbReference type="ARBA" id="ARBA00010401"/>
    </source>
</evidence>
<dbReference type="Gene3D" id="3.90.550.10">
    <property type="entry name" value="Spore Coat Polysaccharide Biosynthesis Protein SpsA, Chain A"/>
    <property type="match status" value="1"/>
</dbReference>
<dbReference type="Proteomes" id="UP000002729">
    <property type="component" value="Unassembled WGS sequence"/>
</dbReference>
<evidence type="ECO:0000313" key="7">
    <source>
        <dbReference type="EMBL" id="EGB11484.1"/>
    </source>
</evidence>
<dbReference type="Pfam" id="PF01704">
    <property type="entry name" value="UDPGP"/>
    <property type="match status" value="1"/>
</dbReference>
<keyword evidence="5" id="KW-0548">Nucleotidyltransferase</keyword>
<dbReference type="GO" id="GO:0006048">
    <property type="term" value="P:UDP-N-acetylglucosamine biosynthetic process"/>
    <property type="evidence" value="ECO:0007669"/>
    <property type="project" value="TreeGrafter"/>
</dbReference>
<evidence type="ECO:0000256" key="6">
    <source>
        <dbReference type="ARBA" id="ARBA00048493"/>
    </source>
</evidence>
<dbReference type="AlphaFoldDB" id="F0Y090"/>
<dbReference type="CDD" id="cd04193">
    <property type="entry name" value="UDPGlcNAc_PPase"/>
    <property type="match status" value="1"/>
</dbReference>
<dbReference type="OrthoDB" id="532420at2759"/>
<dbReference type="OMA" id="YFQVDNP"/>
<accession>F0Y090</accession>
<dbReference type="InParanoid" id="F0Y090"/>
<gene>
    <name evidence="7" type="ORF">AURANDRAFT_52582</name>
</gene>
<dbReference type="GeneID" id="20222214"/>
<keyword evidence="8" id="KW-1185">Reference proteome</keyword>
<dbReference type="EMBL" id="GL833122">
    <property type="protein sequence ID" value="EGB11484.1"/>
    <property type="molecule type" value="Genomic_DNA"/>
</dbReference>
<dbReference type="EC" id="2.7.7.23" evidence="3"/>
<dbReference type="GO" id="GO:0003977">
    <property type="term" value="F:UDP-N-acetylglucosamine diphosphorylase activity"/>
    <property type="evidence" value="ECO:0007669"/>
    <property type="project" value="UniProtKB-EC"/>
</dbReference>
<evidence type="ECO:0000313" key="8">
    <source>
        <dbReference type="Proteomes" id="UP000002729"/>
    </source>
</evidence>
<evidence type="ECO:0000256" key="1">
    <source>
        <dbReference type="ARBA" id="ARBA00005208"/>
    </source>
</evidence>
<evidence type="ECO:0000256" key="4">
    <source>
        <dbReference type="ARBA" id="ARBA00022679"/>
    </source>
</evidence>
<dbReference type="InterPro" id="IPR002618">
    <property type="entry name" value="UDPGP_fam"/>
</dbReference>
<dbReference type="FunCoup" id="F0Y090">
    <property type="interactions" value="135"/>
</dbReference>
<organism evidence="8">
    <name type="scientific">Aureococcus anophagefferens</name>
    <name type="common">Harmful bloom alga</name>
    <dbReference type="NCBI Taxonomy" id="44056"/>
    <lineage>
        <taxon>Eukaryota</taxon>
        <taxon>Sar</taxon>
        <taxon>Stramenopiles</taxon>
        <taxon>Ochrophyta</taxon>
        <taxon>Pelagophyceae</taxon>
        <taxon>Pelagomonadales</taxon>
        <taxon>Pelagomonadaceae</taxon>
        <taxon>Aureococcus</taxon>
    </lineage>
</organism>
<sequence>MMKPRVASRIREAFAAHGQEHVFRFVERGHLDNVEAASFLASLDALDLGRIGAIYEAANKSAAAKADSAKITPVPVHGIDSVLDATAKQLNAWRKLGLAALESGSVAALVMAGGQGTRLGFDGPKGLFDVELPSKKCLFHLLAERLIKLETLCGTQPLLVVMTSLLNIKETQQAFEAAKYYGLAKSNVVFFSQDTLPAFSPDGKLFLQSGTELALAPDGNGGIYHALSQTGTLQQLEARGVSHVHVISVDNALCKPCDPVFIGYCISKNVPVGSKVCWKNSPAERVGVLCERGGRPAVVEYSELPSILAHATNAHGELLYGAGNICNHLLRSDFLALATTAPPRVLPYHIASKAIPFADNDDYRGARKQPKADAIPNAIKLEAFIFDAFMLASRQAALIVSRKEEFAPVKNHPAKTHDDTPITARAALLVRGAIWAQAAGAVVQGKGGVEVSPLRSYAGEGLSFLAGETLDATNGPVSLL</sequence>
<dbReference type="InterPro" id="IPR039741">
    <property type="entry name" value="UDP-sugar_pyrophosphorylase"/>
</dbReference>
<comment type="catalytic activity">
    <reaction evidence="6">
        <text>N-acetyl-alpha-D-glucosamine 1-phosphate + UTP + H(+) = UDP-N-acetyl-alpha-D-glucosamine + diphosphate</text>
        <dbReference type="Rhea" id="RHEA:13509"/>
        <dbReference type="ChEBI" id="CHEBI:15378"/>
        <dbReference type="ChEBI" id="CHEBI:33019"/>
        <dbReference type="ChEBI" id="CHEBI:46398"/>
        <dbReference type="ChEBI" id="CHEBI:57705"/>
        <dbReference type="ChEBI" id="CHEBI:57776"/>
        <dbReference type="EC" id="2.7.7.23"/>
    </reaction>
</comment>
<proteinExistence type="inferred from homology"/>
<evidence type="ECO:0000256" key="5">
    <source>
        <dbReference type="ARBA" id="ARBA00022695"/>
    </source>
</evidence>
<dbReference type="PANTHER" id="PTHR11952:SF2">
    <property type="entry name" value="LD24639P"/>
    <property type="match status" value="1"/>
</dbReference>
<evidence type="ECO:0000256" key="3">
    <source>
        <dbReference type="ARBA" id="ARBA00012457"/>
    </source>
</evidence>
<keyword evidence="4" id="KW-0808">Transferase</keyword>
<comment type="similarity">
    <text evidence="2">Belongs to the UDPGP type 1 family.</text>
</comment>
<reference evidence="7 8" key="1">
    <citation type="journal article" date="2011" name="Proc. Natl. Acad. Sci. U.S.A.">
        <title>Niche of harmful alga Aureococcus anophagefferens revealed through ecogenomics.</title>
        <authorList>
            <person name="Gobler C.J."/>
            <person name="Berry D.L."/>
            <person name="Dyhrman S.T."/>
            <person name="Wilhelm S.W."/>
            <person name="Salamov A."/>
            <person name="Lobanov A.V."/>
            <person name="Zhang Y."/>
            <person name="Collier J.L."/>
            <person name="Wurch L.L."/>
            <person name="Kustka A.B."/>
            <person name="Dill B.D."/>
            <person name="Shah M."/>
            <person name="VerBerkmoes N.C."/>
            <person name="Kuo A."/>
            <person name="Terry A."/>
            <person name="Pangilinan J."/>
            <person name="Lindquist E.A."/>
            <person name="Lucas S."/>
            <person name="Paulsen I.T."/>
            <person name="Hattenrath-Lehmann T.K."/>
            <person name="Talmage S.C."/>
            <person name="Walker E.A."/>
            <person name="Koch F."/>
            <person name="Burson A.M."/>
            <person name="Marcoval M.A."/>
            <person name="Tang Y.Z."/>
            <person name="Lecleir G.R."/>
            <person name="Coyne K.J."/>
            <person name="Berg G.M."/>
            <person name="Bertrand E.M."/>
            <person name="Saito M.A."/>
            <person name="Gladyshev V.N."/>
            <person name="Grigoriev I.V."/>
        </authorList>
    </citation>
    <scope>NUCLEOTIDE SEQUENCE [LARGE SCALE GENOMIC DNA]</scope>
    <source>
        <strain evidence="8">CCMP 1984</strain>
    </source>
</reference>
<comment type="pathway">
    <text evidence="1">Nucleotide-sugar biosynthesis; UDP-N-acetyl-alpha-D-glucosamine biosynthesis; UDP-N-acetyl-alpha-D-glucosamine from N-acetyl-alpha-D-glucosamine 1-phosphate: step 1/1.</text>
</comment>
<dbReference type="RefSeq" id="XP_009033846.1">
    <property type="nucleotide sequence ID" value="XM_009035598.1"/>
</dbReference>
<name>F0Y090_AURAN</name>
<protein>
    <recommendedName>
        <fullName evidence="3">UDP-N-acetylglucosamine diphosphorylase</fullName>
        <ecNumber evidence="3">2.7.7.23</ecNumber>
    </recommendedName>
</protein>
<dbReference type="KEGG" id="aaf:AURANDRAFT_52582"/>
<dbReference type="eggNOG" id="KOG2388">
    <property type="taxonomic scope" value="Eukaryota"/>
</dbReference>
<dbReference type="PANTHER" id="PTHR11952">
    <property type="entry name" value="UDP- GLUCOSE PYROPHOSPHORYLASE"/>
    <property type="match status" value="1"/>
</dbReference>
<dbReference type="SUPFAM" id="SSF53448">
    <property type="entry name" value="Nucleotide-diphospho-sugar transferases"/>
    <property type="match status" value="1"/>
</dbReference>
<dbReference type="InterPro" id="IPR029044">
    <property type="entry name" value="Nucleotide-diphossugar_trans"/>
</dbReference>